<protein>
    <submittedName>
        <fullName evidence="1">Uncharacterized protein</fullName>
    </submittedName>
</protein>
<proteinExistence type="predicted"/>
<evidence type="ECO:0000313" key="1">
    <source>
        <dbReference type="EMBL" id="CAA9996788.1"/>
    </source>
</evidence>
<dbReference type="Proteomes" id="UP000479000">
    <property type="component" value="Unassembled WGS sequence"/>
</dbReference>
<reference evidence="1 2" key="1">
    <citation type="submission" date="2020-02" db="EMBL/GenBank/DDBJ databases">
        <authorList>
            <person name="Ferguson B K."/>
        </authorList>
    </citation>
    <scope>NUCLEOTIDE SEQUENCE [LARGE SCALE GENOMIC DNA]</scope>
</reference>
<dbReference type="EMBL" id="CADCXU010005014">
    <property type="protein sequence ID" value="CAA9996788.1"/>
    <property type="molecule type" value="Genomic_DNA"/>
</dbReference>
<feature type="non-terminal residue" evidence="1">
    <location>
        <position position="104"/>
    </location>
</feature>
<accession>A0A6H5G3S4</accession>
<evidence type="ECO:0000313" key="2">
    <source>
        <dbReference type="Proteomes" id="UP000479000"/>
    </source>
</evidence>
<name>A0A6H5G3S4_9HEMI</name>
<dbReference type="AlphaFoldDB" id="A0A6H5G3S4"/>
<sequence length="104" mass="12458">MFPFKGKRSDFLDERNYALAFRNVFKHLLREDDWRVVKHLLHILSGQSQIELIDDVEALAITTYHYSIRSMTNPLVDCRLRFWFFDAVRKVNDQCLIWHPACDT</sequence>
<keyword evidence="2" id="KW-1185">Reference proteome</keyword>
<organism evidence="1 2">
    <name type="scientific">Nesidiocoris tenuis</name>
    <dbReference type="NCBI Taxonomy" id="355587"/>
    <lineage>
        <taxon>Eukaryota</taxon>
        <taxon>Metazoa</taxon>
        <taxon>Ecdysozoa</taxon>
        <taxon>Arthropoda</taxon>
        <taxon>Hexapoda</taxon>
        <taxon>Insecta</taxon>
        <taxon>Pterygota</taxon>
        <taxon>Neoptera</taxon>
        <taxon>Paraneoptera</taxon>
        <taxon>Hemiptera</taxon>
        <taxon>Heteroptera</taxon>
        <taxon>Panheteroptera</taxon>
        <taxon>Cimicomorpha</taxon>
        <taxon>Miridae</taxon>
        <taxon>Dicyphina</taxon>
        <taxon>Nesidiocoris</taxon>
    </lineage>
</organism>
<gene>
    <name evidence="1" type="ORF">NTEN_LOCUS3212</name>
</gene>